<keyword evidence="1" id="KW-0472">Membrane</keyword>
<proteinExistence type="predicted"/>
<evidence type="ECO:0000256" key="1">
    <source>
        <dbReference type="SAM" id="Phobius"/>
    </source>
</evidence>
<accession>A0A2P4SEC2</accession>
<sequence>MQESGRKLIGNGFFSLLSPIGIAVPRANRAEGAGGSPIIKTNVTVYYCKDCGKERCEPSNYKDFKIIGETENEVFSNEVIQLVTNETHITMCFQQENTYRDGAYAIFWEKDGGLGEPCGILKSEASLEDRRHSEMEEKKICCETETDHANPHSVLKWYIGVADKKNTNTTDDIIAYGDLDDQYSVEENKRTGLTAVFLILGICAGAALLSMYCYKRRTQKRQGTV</sequence>
<gene>
    <name evidence="2" type="ORF">CIB84_013804</name>
</gene>
<protein>
    <submittedName>
        <fullName evidence="2">Uncharacterized protein</fullName>
    </submittedName>
</protein>
<dbReference type="EMBL" id="PPHD01057973">
    <property type="protein sequence ID" value="POI22448.1"/>
    <property type="molecule type" value="Genomic_DNA"/>
</dbReference>
<name>A0A2P4SEC2_BAMTH</name>
<dbReference type="OrthoDB" id="9216205at2759"/>
<keyword evidence="3" id="KW-1185">Reference proteome</keyword>
<dbReference type="AlphaFoldDB" id="A0A2P4SEC2"/>
<dbReference type="Proteomes" id="UP000237246">
    <property type="component" value="Unassembled WGS sequence"/>
</dbReference>
<comment type="caution">
    <text evidence="2">The sequence shown here is derived from an EMBL/GenBank/DDBJ whole genome shotgun (WGS) entry which is preliminary data.</text>
</comment>
<keyword evidence="1" id="KW-0812">Transmembrane</keyword>
<organism evidence="2 3">
    <name type="scientific">Bambusicola thoracicus</name>
    <name type="common">Chinese bamboo-partridge</name>
    <name type="synonym">Perdix thoracica</name>
    <dbReference type="NCBI Taxonomy" id="9083"/>
    <lineage>
        <taxon>Eukaryota</taxon>
        <taxon>Metazoa</taxon>
        <taxon>Chordata</taxon>
        <taxon>Craniata</taxon>
        <taxon>Vertebrata</taxon>
        <taxon>Euteleostomi</taxon>
        <taxon>Archelosauria</taxon>
        <taxon>Archosauria</taxon>
        <taxon>Dinosauria</taxon>
        <taxon>Saurischia</taxon>
        <taxon>Theropoda</taxon>
        <taxon>Coelurosauria</taxon>
        <taxon>Aves</taxon>
        <taxon>Neognathae</taxon>
        <taxon>Galloanserae</taxon>
        <taxon>Galliformes</taxon>
        <taxon>Phasianidae</taxon>
        <taxon>Perdicinae</taxon>
        <taxon>Bambusicola</taxon>
    </lineage>
</organism>
<feature type="transmembrane region" description="Helical" evidence="1">
    <location>
        <begin position="192"/>
        <end position="214"/>
    </location>
</feature>
<reference evidence="2 3" key="1">
    <citation type="submission" date="2018-01" db="EMBL/GenBank/DDBJ databases">
        <title>Comparison of the Chinese Bamboo Partridge and Red Junglefowl genome sequences highlights the importance of demography in genome evolution.</title>
        <authorList>
            <person name="Tiley G.P."/>
            <person name="Kimball R.T."/>
            <person name="Braun E.L."/>
            <person name="Burleigh J.G."/>
        </authorList>
    </citation>
    <scope>NUCLEOTIDE SEQUENCE [LARGE SCALE GENOMIC DNA]</scope>
    <source>
        <strain evidence="2">RTK389</strain>
        <tissue evidence="2">Blood</tissue>
    </source>
</reference>
<evidence type="ECO:0000313" key="3">
    <source>
        <dbReference type="Proteomes" id="UP000237246"/>
    </source>
</evidence>
<keyword evidence="1" id="KW-1133">Transmembrane helix</keyword>
<evidence type="ECO:0000313" key="2">
    <source>
        <dbReference type="EMBL" id="POI22448.1"/>
    </source>
</evidence>